<dbReference type="EMBL" id="BAABJV010000019">
    <property type="protein sequence ID" value="GAA4792415.1"/>
    <property type="molecule type" value="Genomic_DNA"/>
</dbReference>
<dbReference type="SMART" id="SM00191">
    <property type="entry name" value="Int_alpha"/>
    <property type="match status" value="5"/>
</dbReference>
<dbReference type="PANTHER" id="PTHR36220">
    <property type="entry name" value="UNNAMED PRODUCT"/>
    <property type="match status" value="1"/>
</dbReference>
<dbReference type="InterPro" id="IPR013517">
    <property type="entry name" value="FG-GAP"/>
</dbReference>
<evidence type="ECO:0000313" key="5">
    <source>
        <dbReference type="EMBL" id="GAA4792415.1"/>
    </source>
</evidence>
<dbReference type="RefSeq" id="WP_345615755.1">
    <property type="nucleotide sequence ID" value="NZ_BAABJV010000019.1"/>
</dbReference>
<feature type="signal peptide" evidence="4">
    <location>
        <begin position="1"/>
        <end position="37"/>
    </location>
</feature>
<evidence type="ECO:0000256" key="2">
    <source>
        <dbReference type="ARBA" id="ARBA00022737"/>
    </source>
</evidence>
<evidence type="ECO:0008006" key="7">
    <source>
        <dbReference type="Google" id="ProtNLM"/>
    </source>
</evidence>
<dbReference type="Proteomes" id="UP001501147">
    <property type="component" value="Unassembled WGS sequence"/>
</dbReference>
<dbReference type="InterPro" id="IPR013519">
    <property type="entry name" value="Int_alpha_beta-p"/>
</dbReference>
<keyword evidence="2" id="KW-0677">Repeat</keyword>
<dbReference type="PANTHER" id="PTHR36220:SF1">
    <property type="entry name" value="GAMMA TUBULIN COMPLEX COMPONENT C-TERMINAL DOMAIN-CONTAINING PROTEIN"/>
    <property type="match status" value="1"/>
</dbReference>
<accession>A0ABP9BB22</accession>
<sequence length="517" mass="51366">MRKRRTGRLSTVAAAAGLAAALCVLPLGPGGATTAQAAAGCQAGTESDFNGDGIADVAIADPEGTVSGRDQAGLVRVVYGGGKGTAEISQDTDGIPGAAERGDRFGYALAVHDANQDGCSDLVVGIPYEALGSVPEAGLVQVVHGSPDGLGKGPAVKEYLQGSGSGSLAASAAEAGDWLGFSLAAGHTTSGEPFLLIGVPGEDLGSTQDAGSSHYLRGSTNIAVHQDKPGVSGVAEQDDRFGYSVAATSRHLAIGNPGEAIGAETFSGGVQVLSHTLSSAGIPTPLAGLDQNTPGINGVAEAGDEFGAALAMVPFRTDTISSPAHSLLAIGSPGEDTSTGEDAGRVVVVEVTAAGNVKQTADIHQAYAGVHGVGEDGDYFGRHLAAVNRAPSSVGRPDTMLLAVGIPGKDGGDGVRDAGAVHVFPIVGDVGASDVWLTKGAKGLPGEPGPQEYLGTSLHATAGQLYVGVPYGAEADQGLYRLPWANVIAEGTAAPTVHKPGAGGLPADRKAFGAVVR</sequence>
<evidence type="ECO:0000256" key="4">
    <source>
        <dbReference type="SAM" id="SignalP"/>
    </source>
</evidence>
<name>A0ABP9BB22_9ACTN</name>
<gene>
    <name evidence="5" type="ORF">GCM10023329_50450</name>
</gene>
<dbReference type="InterPro" id="IPR028994">
    <property type="entry name" value="Integrin_alpha_N"/>
</dbReference>
<keyword evidence="6" id="KW-1185">Reference proteome</keyword>
<comment type="caution">
    <text evidence="5">The sequence shown here is derived from an EMBL/GenBank/DDBJ whole genome shotgun (WGS) entry which is preliminary data.</text>
</comment>
<keyword evidence="1 4" id="KW-0732">Signal</keyword>
<dbReference type="SUPFAM" id="SSF69318">
    <property type="entry name" value="Integrin alpha N-terminal domain"/>
    <property type="match status" value="1"/>
</dbReference>
<organism evidence="5 6">
    <name type="scientific">Streptomyces sanyensis</name>
    <dbReference type="NCBI Taxonomy" id="568869"/>
    <lineage>
        <taxon>Bacteria</taxon>
        <taxon>Bacillati</taxon>
        <taxon>Actinomycetota</taxon>
        <taxon>Actinomycetes</taxon>
        <taxon>Kitasatosporales</taxon>
        <taxon>Streptomycetaceae</taxon>
        <taxon>Streptomyces</taxon>
    </lineage>
</organism>
<dbReference type="Gene3D" id="2.130.10.130">
    <property type="entry name" value="Integrin alpha, N-terminal"/>
    <property type="match status" value="2"/>
</dbReference>
<protein>
    <recommendedName>
        <fullName evidence="7">Integrin-like protein</fullName>
    </recommendedName>
</protein>
<dbReference type="Pfam" id="PF01839">
    <property type="entry name" value="FG-GAP"/>
    <property type="match status" value="1"/>
</dbReference>
<dbReference type="PROSITE" id="PS51470">
    <property type="entry name" value="FG_GAP"/>
    <property type="match status" value="1"/>
</dbReference>
<feature type="chain" id="PRO_5047162485" description="Integrin-like protein" evidence="4">
    <location>
        <begin position="38"/>
        <end position="517"/>
    </location>
</feature>
<evidence type="ECO:0000313" key="6">
    <source>
        <dbReference type="Proteomes" id="UP001501147"/>
    </source>
</evidence>
<evidence type="ECO:0000256" key="3">
    <source>
        <dbReference type="ARBA" id="ARBA00023180"/>
    </source>
</evidence>
<reference evidence="6" key="1">
    <citation type="journal article" date="2019" name="Int. J. Syst. Evol. Microbiol.">
        <title>The Global Catalogue of Microorganisms (GCM) 10K type strain sequencing project: providing services to taxonomists for standard genome sequencing and annotation.</title>
        <authorList>
            <consortium name="The Broad Institute Genomics Platform"/>
            <consortium name="The Broad Institute Genome Sequencing Center for Infectious Disease"/>
            <person name="Wu L."/>
            <person name="Ma J."/>
        </authorList>
    </citation>
    <scope>NUCLEOTIDE SEQUENCE [LARGE SCALE GENOMIC DNA]</scope>
    <source>
        <strain evidence="6">JCM 18324</strain>
    </source>
</reference>
<evidence type="ECO:0000256" key="1">
    <source>
        <dbReference type="ARBA" id="ARBA00022729"/>
    </source>
</evidence>
<proteinExistence type="predicted"/>
<keyword evidence="3" id="KW-0325">Glycoprotein</keyword>